<dbReference type="InterPro" id="IPR008160">
    <property type="entry name" value="Collagen"/>
</dbReference>
<dbReference type="WBParaSite" id="ACRNAN_scaffold3162.g32343.t1">
    <property type="protein sequence ID" value="ACRNAN_scaffold3162.g32343.t1"/>
    <property type="gene ID" value="ACRNAN_scaffold3162.g32343"/>
</dbReference>
<dbReference type="GO" id="GO:0042302">
    <property type="term" value="F:structural constituent of cuticle"/>
    <property type="evidence" value="ECO:0007669"/>
    <property type="project" value="InterPro"/>
</dbReference>
<keyword evidence="1" id="KW-0677">Repeat</keyword>
<protein>
    <submittedName>
        <fullName evidence="6">Nematode cuticle collagen N-terminal domain-containing protein</fullName>
    </submittedName>
</protein>
<feature type="transmembrane region" description="Helical" evidence="3">
    <location>
        <begin position="12"/>
        <end position="38"/>
    </location>
</feature>
<feature type="compositionally biased region" description="Low complexity" evidence="2">
    <location>
        <begin position="319"/>
        <end position="332"/>
    </location>
</feature>
<dbReference type="PANTHER" id="PTHR24637:SF390">
    <property type="entry name" value="CUTICLE COLLAGEN 14"/>
    <property type="match status" value="1"/>
</dbReference>
<feature type="compositionally biased region" description="Pro residues" evidence="2">
    <location>
        <begin position="183"/>
        <end position="192"/>
    </location>
</feature>
<evidence type="ECO:0000313" key="6">
    <source>
        <dbReference type="WBParaSite" id="ACRNAN_scaffold3162.g32343.t1"/>
    </source>
</evidence>
<dbReference type="Proteomes" id="UP000887540">
    <property type="component" value="Unplaced"/>
</dbReference>
<evidence type="ECO:0000256" key="2">
    <source>
        <dbReference type="SAM" id="MobiDB-lite"/>
    </source>
</evidence>
<dbReference type="InterPro" id="IPR002486">
    <property type="entry name" value="Col_cuticle_N"/>
</dbReference>
<keyword evidence="3" id="KW-0472">Membrane</keyword>
<dbReference type="PROSITE" id="PS51257">
    <property type="entry name" value="PROKAR_LIPOPROTEIN"/>
    <property type="match status" value="1"/>
</dbReference>
<keyword evidence="3" id="KW-0812">Transmembrane</keyword>
<name>A0A914DN84_9BILA</name>
<feature type="region of interest" description="Disordered" evidence="2">
    <location>
        <begin position="159"/>
        <end position="346"/>
    </location>
</feature>
<evidence type="ECO:0000256" key="3">
    <source>
        <dbReference type="SAM" id="Phobius"/>
    </source>
</evidence>
<sequence length="346" mass="35411">MDEKKRRSLKPVAFAATVFSTVAITSCLIAFPLILHYIQTLESNVMLDLEFCKARARDMWKEMIDIKTGGRKDSARLARIIMNQRHIEKRDTLSDFWNRRMHDLQLRDDPVDTYGHKPSAASETYAKPAAAVPAPVYNKPDAAVESYGGGCCTCGRGPAGPPGPPGRDGIDGIDGEPGQIGPQGPPAPPGPDPESLFPPQCPCEAPNGEPGPKGPPGEPGQPGPPGENGEDGKPGDQGSRGPPGLPGQPGQSGRPGPPGEPGNYRTEVGQPGRPGTPGRPGPPGPSGPPGKPGSDGKAGQPGQNGPPGPPGQPGPNGQPGPAGAPGEPGAPGSCDHCPPARLAPGY</sequence>
<dbReference type="Pfam" id="PF01484">
    <property type="entry name" value="Col_cuticle_N"/>
    <property type="match status" value="1"/>
</dbReference>
<proteinExistence type="predicted"/>
<keyword evidence="3" id="KW-1133">Transmembrane helix</keyword>
<dbReference type="SMART" id="SM01088">
    <property type="entry name" value="Col_cuticle_N"/>
    <property type="match status" value="1"/>
</dbReference>
<evidence type="ECO:0000256" key="1">
    <source>
        <dbReference type="ARBA" id="ARBA00022737"/>
    </source>
</evidence>
<evidence type="ECO:0000313" key="5">
    <source>
        <dbReference type="Proteomes" id="UP000887540"/>
    </source>
</evidence>
<dbReference type="PANTHER" id="PTHR24637">
    <property type="entry name" value="COLLAGEN"/>
    <property type="match status" value="1"/>
</dbReference>
<keyword evidence="5" id="KW-1185">Reference proteome</keyword>
<feature type="compositionally biased region" description="Pro residues" evidence="2">
    <location>
        <begin position="277"/>
        <end position="291"/>
    </location>
</feature>
<dbReference type="Pfam" id="PF01391">
    <property type="entry name" value="Collagen"/>
    <property type="match status" value="2"/>
</dbReference>
<reference evidence="6" key="1">
    <citation type="submission" date="2022-11" db="UniProtKB">
        <authorList>
            <consortium name="WormBaseParasite"/>
        </authorList>
    </citation>
    <scope>IDENTIFICATION</scope>
</reference>
<feature type="compositionally biased region" description="Pro residues" evidence="2">
    <location>
        <begin position="304"/>
        <end position="318"/>
    </location>
</feature>
<dbReference type="AlphaFoldDB" id="A0A914DN84"/>
<organism evidence="5 6">
    <name type="scientific">Acrobeloides nanus</name>
    <dbReference type="NCBI Taxonomy" id="290746"/>
    <lineage>
        <taxon>Eukaryota</taxon>
        <taxon>Metazoa</taxon>
        <taxon>Ecdysozoa</taxon>
        <taxon>Nematoda</taxon>
        <taxon>Chromadorea</taxon>
        <taxon>Rhabditida</taxon>
        <taxon>Tylenchina</taxon>
        <taxon>Cephalobomorpha</taxon>
        <taxon>Cephaloboidea</taxon>
        <taxon>Cephalobidae</taxon>
        <taxon>Acrobeloides</taxon>
    </lineage>
</organism>
<feature type="compositionally biased region" description="Pro residues" evidence="2">
    <location>
        <begin position="212"/>
        <end position="225"/>
    </location>
</feature>
<feature type="domain" description="Nematode cuticle collagen N-terminal" evidence="4">
    <location>
        <begin position="11"/>
        <end position="63"/>
    </location>
</feature>
<evidence type="ECO:0000259" key="4">
    <source>
        <dbReference type="SMART" id="SM01088"/>
    </source>
</evidence>
<accession>A0A914DN84</accession>